<proteinExistence type="predicted"/>
<sequence>MDTLGFALSVDVAVSRTLVFFLRRRGIKRPWMLRGATGAAVTFILSELEARYIENWLLKICVWWGP</sequence>
<name>A0A3M0GLZ4_9CORY</name>
<protein>
    <submittedName>
        <fullName evidence="2">Uncharacterized protein</fullName>
    </submittedName>
</protein>
<dbReference type="AlphaFoldDB" id="A0A3M0GLZ4"/>
<reference evidence="2 3" key="1">
    <citation type="submission" date="2018-10" db="EMBL/GenBank/DDBJ databases">
        <title>Corynebacterium macginleyi genome sequencing and assembly of the type strain and two clinical samples.</title>
        <authorList>
            <person name="Bernier A.-M."/>
            <person name="Bernard K."/>
        </authorList>
    </citation>
    <scope>NUCLEOTIDE SEQUENCE [LARGE SCALE GENOMIC DNA]</scope>
    <source>
        <strain evidence="2 3">NML 120205</strain>
    </source>
</reference>
<keyword evidence="4" id="KW-1185">Reference proteome</keyword>
<evidence type="ECO:0000313" key="1">
    <source>
        <dbReference type="EMBL" id="MBM0242877.1"/>
    </source>
</evidence>
<dbReference type="EMBL" id="REGC01000002">
    <property type="protein sequence ID" value="RMB63722.1"/>
    <property type="molecule type" value="Genomic_DNA"/>
</dbReference>
<dbReference type="RefSeq" id="WP_121911171.1">
    <property type="nucleotide sequence ID" value="NZ_CP069516.1"/>
</dbReference>
<evidence type="ECO:0000313" key="2">
    <source>
        <dbReference type="EMBL" id="RMB63722.1"/>
    </source>
</evidence>
<dbReference type="Proteomes" id="UP000270649">
    <property type="component" value="Unassembled WGS sequence"/>
</dbReference>
<comment type="caution">
    <text evidence="2">The sequence shown here is derived from an EMBL/GenBank/DDBJ whole genome shotgun (WGS) entry which is preliminary data.</text>
</comment>
<dbReference type="Proteomes" id="UP001518680">
    <property type="component" value="Unassembled WGS sequence"/>
</dbReference>
<reference evidence="1 4" key="2">
    <citation type="submission" date="2021-01" db="EMBL/GenBank/DDBJ databases">
        <title>Complete genome sequences of Corynebacterium macginleyi strains isolated from infectious keratitis.</title>
        <authorList>
            <person name="Sagerfors S."/>
            <person name="Poehlein A."/>
            <person name="Soderquist B."/>
            <person name="Bruggemann H."/>
        </authorList>
    </citation>
    <scope>NUCLEOTIDE SEQUENCE [LARGE SCALE GENOMIC DNA]</scope>
    <source>
        <strain evidence="1 4">12T220</strain>
    </source>
</reference>
<gene>
    <name evidence="2" type="ORF">D9543_02680</name>
    <name evidence="1" type="ORF">GWO63_000790</name>
</gene>
<dbReference type="EMBL" id="JAACBX020000001">
    <property type="protein sequence ID" value="MBM0242877.1"/>
    <property type="molecule type" value="Genomic_DNA"/>
</dbReference>
<organism evidence="2 3">
    <name type="scientific">Corynebacterium macginleyi</name>
    <dbReference type="NCBI Taxonomy" id="38290"/>
    <lineage>
        <taxon>Bacteria</taxon>
        <taxon>Bacillati</taxon>
        <taxon>Actinomycetota</taxon>
        <taxon>Actinomycetes</taxon>
        <taxon>Mycobacteriales</taxon>
        <taxon>Corynebacteriaceae</taxon>
        <taxon>Corynebacterium</taxon>
    </lineage>
</organism>
<evidence type="ECO:0000313" key="4">
    <source>
        <dbReference type="Proteomes" id="UP001518680"/>
    </source>
</evidence>
<dbReference type="GeneID" id="92745104"/>
<accession>A0A3M0GLZ4</accession>
<evidence type="ECO:0000313" key="3">
    <source>
        <dbReference type="Proteomes" id="UP000270649"/>
    </source>
</evidence>